<protein>
    <recommendedName>
        <fullName evidence="4">DUF2232 domain-containing protein</fullName>
    </recommendedName>
</protein>
<proteinExistence type="predicted"/>
<dbReference type="RefSeq" id="WP_131307169.1">
    <property type="nucleotide sequence ID" value="NZ_SJFN01000006.1"/>
</dbReference>
<keyword evidence="3" id="KW-1185">Reference proteome</keyword>
<keyword evidence="1" id="KW-0472">Membrane</keyword>
<keyword evidence="1" id="KW-1133">Transmembrane helix</keyword>
<dbReference type="Proteomes" id="UP000292781">
    <property type="component" value="Unassembled WGS sequence"/>
</dbReference>
<sequence>MTSRISLPSLAIAIGAGLASALLFASLVGGSMFALPLFVLSALPLGIVAFGWGTRLGVLAAVTATLLVAFALGLPAAIALVLAVALPMPLACHLLGLARPADPAAPVATPVEWYPTGRVLMVLAFVIIGGTVVGGLAIGFDPIETSREVAAAARGMVAGSATSSAEDVSQIEPLVHATVRLMPVFFPASWLMVTVLDLWLAAKVVARSGRLARPAEDLAQVAVPAWAGVAFAASLALAFLDGPIGLVASVIAGALFAVHFLVGMGVLHVVTRGADMRILLLATAYGLVLLFSIPAAAIALVGLLDAHFAFRKRRPPPPAAP</sequence>
<name>A0A4Q9VUF7_9HYPH</name>
<dbReference type="EMBL" id="SJFN01000006">
    <property type="protein sequence ID" value="TBW39785.1"/>
    <property type="molecule type" value="Genomic_DNA"/>
</dbReference>
<feature type="transmembrane region" description="Helical" evidence="1">
    <location>
        <begin position="6"/>
        <end position="25"/>
    </location>
</feature>
<feature type="transmembrane region" description="Helical" evidence="1">
    <location>
        <begin position="218"/>
        <end position="240"/>
    </location>
</feature>
<dbReference type="AlphaFoldDB" id="A0A4Q9VUF7"/>
<keyword evidence="1" id="KW-0812">Transmembrane</keyword>
<feature type="transmembrane region" description="Helical" evidence="1">
    <location>
        <begin position="184"/>
        <end position="206"/>
    </location>
</feature>
<feature type="transmembrane region" description="Helical" evidence="1">
    <location>
        <begin position="119"/>
        <end position="140"/>
    </location>
</feature>
<feature type="transmembrane region" description="Helical" evidence="1">
    <location>
        <begin position="32"/>
        <end position="52"/>
    </location>
</feature>
<accession>A0A4Q9VUF7</accession>
<reference evidence="2 3" key="1">
    <citation type="submission" date="2019-02" db="EMBL/GenBank/DDBJ databases">
        <title>Siculibacillus lacustris gen. nov., sp. nov., a new rosette-forming bacterium isolated from a freshwater crater lake (Lake St. Ana, Romania).</title>
        <authorList>
            <person name="Felfoldi T."/>
            <person name="Marton Z."/>
            <person name="Szabo A."/>
            <person name="Mentes A."/>
            <person name="Boka K."/>
            <person name="Marialigeti K."/>
            <person name="Mathe I."/>
            <person name="Koncz M."/>
            <person name="Schumann P."/>
            <person name="Toth E."/>
        </authorList>
    </citation>
    <scope>NUCLEOTIDE SEQUENCE [LARGE SCALE GENOMIC DNA]</scope>
    <source>
        <strain evidence="2 3">SA-279</strain>
    </source>
</reference>
<comment type="caution">
    <text evidence="2">The sequence shown here is derived from an EMBL/GenBank/DDBJ whole genome shotgun (WGS) entry which is preliminary data.</text>
</comment>
<gene>
    <name evidence="2" type="ORF">EYW49_05875</name>
</gene>
<evidence type="ECO:0000256" key="1">
    <source>
        <dbReference type="SAM" id="Phobius"/>
    </source>
</evidence>
<feature type="transmembrane region" description="Helical" evidence="1">
    <location>
        <begin position="279"/>
        <end position="304"/>
    </location>
</feature>
<evidence type="ECO:0000313" key="3">
    <source>
        <dbReference type="Proteomes" id="UP000292781"/>
    </source>
</evidence>
<organism evidence="2 3">
    <name type="scientific">Siculibacillus lacustris</name>
    <dbReference type="NCBI Taxonomy" id="1549641"/>
    <lineage>
        <taxon>Bacteria</taxon>
        <taxon>Pseudomonadati</taxon>
        <taxon>Pseudomonadota</taxon>
        <taxon>Alphaproteobacteria</taxon>
        <taxon>Hyphomicrobiales</taxon>
        <taxon>Ancalomicrobiaceae</taxon>
        <taxon>Siculibacillus</taxon>
    </lineage>
</organism>
<evidence type="ECO:0008006" key="4">
    <source>
        <dbReference type="Google" id="ProtNLM"/>
    </source>
</evidence>
<dbReference type="OrthoDB" id="7335270at2"/>
<feature type="transmembrane region" description="Helical" evidence="1">
    <location>
        <begin position="58"/>
        <end position="86"/>
    </location>
</feature>
<evidence type="ECO:0000313" key="2">
    <source>
        <dbReference type="EMBL" id="TBW39785.1"/>
    </source>
</evidence>
<feature type="transmembrane region" description="Helical" evidence="1">
    <location>
        <begin position="246"/>
        <end position="267"/>
    </location>
</feature>